<reference evidence="3 4" key="1">
    <citation type="submission" date="2018-08" db="EMBL/GenBank/DDBJ databases">
        <title>Diversity &amp; Physiological Properties of Lignin-Decomposing Actinobacteria from Soil.</title>
        <authorList>
            <person name="Roh S.G."/>
            <person name="Kim S.B."/>
        </authorList>
    </citation>
    <scope>NUCLEOTIDE SEQUENCE [LARGE SCALE GENOMIC DNA]</scope>
    <source>
        <strain evidence="3 4">MMS17-GH009</strain>
    </source>
</reference>
<dbReference type="EMBL" id="QVIG01000002">
    <property type="protein sequence ID" value="RGD55914.1"/>
    <property type="molecule type" value="Genomic_DNA"/>
</dbReference>
<evidence type="ECO:0000313" key="4">
    <source>
        <dbReference type="Proteomes" id="UP000263377"/>
    </source>
</evidence>
<dbReference type="PANTHER" id="PTHR40763">
    <property type="entry name" value="MEMBRANE PROTEIN-RELATED"/>
    <property type="match status" value="1"/>
</dbReference>
<dbReference type="AlphaFoldDB" id="A0A372ZK06"/>
<dbReference type="Proteomes" id="UP000263377">
    <property type="component" value="Unassembled WGS sequence"/>
</dbReference>
<evidence type="ECO:0000256" key="1">
    <source>
        <dbReference type="SAM" id="MobiDB-lite"/>
    </source>
</evidence>
<dbReference type="InterPro" id="IPR012551">
    <property type="entry name" value="DUF1707_SHOCT-like"/>
</dbReference>
<name>A0A372ZK06_9ACTN</name>
<evidence type="ECO:0000313" key="3">
    <source>
        <dbReference type="EMBL" id="RGD55914.1"/>
    </source>
</evidence>
<evidence type="ECO:0000259" key="2">
    <source>
        <dbReference type="Pfam" id="PF08044"/>
    </source>
</evidence>
<feature type="region of interest" description="Disordered" evidence="1">
    <location>
        <begin position="1"/>
        <end position="25"/>
    </location>
</feature>
<dbReference type="Pfam" id="PF08044">
    <property type="entry name" value="DUF1707"/>
    <property type="match status" value="1"/>
</dbReference>
<accession>A0A372ZK06</accession>
<protein>
    <submittedName>
        <fullName evidence="3">DUF1707 and DUF2154 domain-containing protein</fullName>
    </submittedName>
</protein>
<keyword evidence="4" id="KW-1185">Reference proteome</keyword>
<comment type="caution">
    <text evidence="3">The sequence shown here is derived from an EMBL/GenBank/DDBJ whole genome shotgun (WGS) entry which is preliminary data.</text>
</comment>
<dbReference type="PANTHER" id="PTHR40763:SF4">
    <property type="entry name" value="DUF1707 DOMAIN-CONTAINING PROTEIN"/>
    <property type="match status" value="1"/>
</dbReference>
<feature type="domain" description="DUF1707" evidence="2">
    <location>
        <begin position="20"/>
        <end position="70"/>
    </location>
</feature>
<sequence length="197" mass="21538">MVNEELPALHRTPEAAVEPRAGDSDREAVAEQLRVAAGDGRIDLGELEERLDRTYAARTYGELDILVADLGGRLEAREASAAEEVLTLRPRMNNMVQSGRWSVPRRIVAETKLSLLTVDFTEAVCPHREITVEASTGMGHIRLIVPRGWGVRIDPSSTNTGNIVNKAAEQAEPGAPVLTVIGHPRSGPIRIKQRRRG</sequence>
<dbReference type="RefSeq" id="WP_117492217.1">
    <property type="nucleotide sequence ID" value="NZ_QVIG01000002.1"/>
</dbReference>
<gene>
    <name evidence="3" type="ORF">DR950_36880</name>
</gene>
<organism evidence="3 4">
    <name type="scientific">Kitasatospora xanthocidica</name>
    <dbReference type="NCBI Taxonomy" id="83382"/>
    <lineage>
        <taxon>Bacteria</taxon>
        <taxon>Bacillati</taxon>
        <taxon>Actinomycetota</taxon>
        <taxon>Actinomycetes</taxon>
        <taxon>Kitasatosporales</taxon>
        <taxon>Streptomycetaceae</taxon>
        <taxon>Kitasatospora</taxon>
    </lineage>
</organism>
<proteinExistence type="predicted"/>